<evidence type="ECO:0000313" key="4">
    <source>
        <dbReference type="EMBL" id="SFE51960.1"/>
    </source>
</evidence>
<gene>
    <name evidence="3" type="ORF">SAMN02982929_02190</name>
    <name evidence="4" type="ORF">SAMN05216506_11224</name>
</gene>
<dbReference type="Proteomes" id="UP000236729">
    <property type="component" value="Unassembled WGS sequence"/>
</dbReference>
<dbReference type="Pfam" id="PF01266">
    <property type="entry name" value="DAO"/>
    <property type="match status" value="1"/>
</dbReference>
<dbReference type="GO" id="GO:0016491">
    <property type="term" value="F:oxidoreductase activity"/>
    <property type="evidence" value="ECO:0007669"/>
    <property type="project" value="UniProtKB-KW"/>
</dbReference>
<evidence type="ECO:0000313" key="5">
    <source>
        <dbReference type="Proteomes" id="UP000199690"/>
    </source>
</evidence>
<name>A0A1H6A873_9PSEU</name>
<accession>A0A1H6A873</accession>
<dbReference type="PANTHER" id="PTHR13847:SF287">
    <property type="entry name" value="FAD-DEPENDENT OXIDOREDUCTASE DOMAIN-CONTAINING PROTEIN 1"/>
    <property type="match status" value="1"/>
</dbReference>
<evidence type="ECO:0000313" key="3">
    <source>
        <dbReference type="EMBL" id="SEG44651.1"/>
    </source>
</evidence>
<dbReference type="EMBL" id="FNVB01000003">
    <property type="protein sequence ID" value="SEG44651.1"/>
    <property type="molecule type" value="Genomic_DNA"/>
</dbReference>
<dbReference type="Gene3D" id="3.50.50.60">
    <property type="entry name" value="FAD/NAD(P)-binding domain"/>
    <property type="match status" value="1"/>
</dbReference>
<evidence type="ECO:0000259" key="2">
    <source>
        <dbReference type="Pfam" id="PF01266"/>
    </source>
</evidence>
<dbReference type="InterPro" id="IPR036188">
    <property type="entry name" value="FAD/NAD-bd_sf"/>
</dbReference>
<dbReference type="EMBL" id="FOME01000012">
    <property type="protein sequence ID" value="SFE51960.1"/>
    <property type="molecule type" value="Genomic_DNA"/>
</dbReference>
<reference evidence="5 6" key="2">
    <citation type="submission" date="2016-10" db="EMBL/GenBank/DDBJ databases">
        <authorList>
            <person name="Varghese N."/>
            <person name="Submissions S."/>
        </authorList>
    </citation>
    <scope>NUCLEOTIDE SEQUENCE [LARGE SCALE GENOMIC DNA]</scope>
    <source>
        <strain evidence="6">ATCC 20501</strain>
        <strain evidence="4 5">CGMCC 4.3529</strain>
    </source>
</reference>
<protein>
    <submittedName>
        <fullName evidence="3">Glycine/D-amino acid oxidase</fullName>
    </submittedName>
</protein>
<reference evidence="3" key="1">
    <citation type="submission" date="2016-10" db="EMBL/GenBank/DDBJ databases">
        <authorList>
            <person name="de Groot N.N."/>
        </authorList>
    </citation>
    <scope>NUCLEOTIDE SEQUENCE [LARGE SCALE GENOMIC DNA]</scope>
    <source>
        <strain evidence="3">ATCC 20501</strain>
    </source>
</reference>
<accession>A0A1I2B9Y4</accession>
<dbReference type="SMR" id="A0A1H6A873"/>
<evidence type="ECO:0000313" key="6">
    <source>
        <dbReference type="Proteomes" id="UP000236729"/>
    </source>
</evidence>
<dbReference type="PANTHER" id="PTHR13847">
    <property type="entry name" value="SARCOSINE DEHYDROGENASE-RELATED"/>
    <property type="match status" value="1"/>
</dbReference>
<dbReference type="AlphaFoldDB" id="A0A1H6A873"/>
<feature type="domain" description="FAD dependent oxidoreductase" evidence="2">
    <location>
        <begin position="17"/>
        <end position="364"/>
    </location>
</feature>
<dbReference type="GO" id="GO:0005737">
    <property type="term" value="C:cytoplasm"/>
    <property type="evidence" value="ECO:0007669"/>
    <property type="project" value="TreeGrafter"/>
</dbReference>
<dbReference type="Gene3D" id="3.30.9.10">
    <property type="entry name" value="D-Amino Acid Oxidase, subunit A, domain 2"/>
    <property type="match status" value="1"/>
</dbReference>
<organism evidence="3 6">
    <name type="scientific">Saccharopolyspora kobensis</name>
    <dbReference type="NCBI Taxonomy" id="146035"/>
    <lineage>
        <taxon>Bacteria</taxon>
        <taxon>Bacillati</taxon>
        <taxon>Actinomycetota</taxon>
        <taxon>Actinomycetes</taxon>
        <taxon>Pseudonocardiales</taxon>
        <taxon>Pseudonocardiaceae</taxon>
        <taxon>Saccharopolyspora</taxon>
    </lineage>
</organism>
<keyword evidence="5" id="KW-1185">Reference proteome</keyword>
<dbReference type="Proteomes" id="UP000199690">
    <property type="component" value="Unassembled WGS sequence"/>
</dbReference>
<proteinExistence type="predicted"/>
<dbReference type="InterPro" id="IPR006076">
    <property type="entry name" value="FAD-dep_OxRdtase"/>
</dbReference>
<evidence type="ECO:0000256" key="1">
    <source>
        <dbReference type="ARBA" id="ARBA00023002"/>
    </source>
</evidence>
<keyword evidence="1" id="KW-0560">Oxidoreductase</keyword>
<sequence>MPACPEQTIPKGRAMVDVIVVGAGVVGSSIAFHLAESGANAVVLDPERGFGGQTPRSGGIVRDHHATTVEADLARESLTEYYEPWATRIGGACGFTRTGFAYLADEGDAEALRANVAMLQEHGVPDVLLTPDELAELEPAISTEAISVASYEERSGYADPAATTISLQQAARRRGARFERLRVSALVEESGRVVGVRTQNGVRRADAVVLATGAWTPRLTATVGLELPIRPARIQVMLYERPYELTTHLTMTDVANDIYLRPTADRCTLVGRHAPEREWLDDPDADSGEPDTAFVAEGLARLGRRIPAMAEAPYRLGRTCALDITPDGRPILGPSEVPGLHLAVGWSGSGFGKAPAVGAELARWILTGAPKRPELTAFTDRRFATGSLIRGDHEYGATGPH</sequence>
<dbReference type="SUPFAM" id="SSF51905">
    <property type="entry name" value="FAD/NAD(P)-binding domain"/>
    <property type="match status" value="1"/>
</dbReference>